<dbReference type="EMBL" id="BAABDK010000001">
    <property type="protein sequence ID" value="GAA4022484.1"/>
    <property type="molecule type" value="Genomic_DNA"/>
</dbReference>
<protein>
    <recommendedName>
        <fullName evidence="3">Carboxypeptidase-like regulatory domain-containing protein</fullName>
    </recommendedName>
</protein>
<accession>A0ABP7T841</accession>
<evidence type="ECO:0000313" key="2">
    <source>
        <dbReference type="Proteomes" id="UP001501469"/>
    </source>
</evidence>
<dbReference type="InterPro" id="IPR008969">
    <property type="entry name" value="CarboxyPept-like_regulatory"/>
</dbReference>
<name>A0ABP7T841_9BACT</name>
<proteinExistence type="predicted"/>
<evidence type="ECO:0008006" key="3">
    <source>
        <dbReference type="Google" id="ProtNLM"/>
    </source>
</evidence>
<dbReference type="Pfam" id="PF13620">
    <property type="entry name" value="CarboxypepD_reg"/>
    <property type="match status" value="1"/>
</dbReference>
<dbReference type="Gene3D" id="2.60.40.1120">
    <property type="entry name" value="Carboxypeptidase-like, regulatory domain"/>
    <property type="match status" value="1"/>
</dbReference>
<comment type="caution">
    <text evidence="1">The sequence shown here is derived from an EMBL/GenBank/DDBJ whole genome shotgun (WGS) entry which is preliminary data.</text>
</comment>
<keyword evidence="2" id="KW-1185">Reference proteome</keyword>
<dbReference type="SUPFAM" id="SSF49464">
    <property type="entry name" value="Carboxypeptidase regulatory domain-like"/>
    <property type="match status" value="1"/>
</dbReference>
<sequence length="293" mass="31935">MLALLALSPARQAAAQATKQAPGIQGQVLDAKTRQPVPYASLSLLNEHNWTLANATGHFELAGVKKSGNDMLLIEGPGYLPRSVVLHNRALTDTTLTLDKAAKAPKVQPANSAQVVIRRLGSLAKKPGEGMIQGLMGSQFALFMEPSPKHQVGSVRNVSFFIGDTGFPKESFRVRIYRADGPNHSPGTNLLAENLIVAAPGGGQWFTVDIAPYAVEVPREGFYVGMEWIVAHEPTAFQDNYTPFGQVLRPTFEFKESMTWTFAVGNGWHLLPLRNAASRAYNAMIRAEIEELQ</sequence>
<gene>
    <name evidence="1" type="ORF">GCM10022409_02780</name>
</gene>
<dbReference type="Proteomes" id="UP001501469">
    <property type="component" value="Unassembled WGS sequence"/>
</dbReference>
<evidence type="ECO:0000313" key="1">
    <source>
        <dbReference type="EMBL" id="GAA4022484.1"/>
    </source>
</evidence>
<organism evidence="1 2">
    <name type="scientific">Hymenobacter glaciei</name>
    <dbReference type="NCBI Taxonomy" id="877209"/>
    <lineage>
        <taxon>Bacteria</taxon>
        <taxon>Pseudomonadati</taxon>
        <taxon>Bacteroidota</taxon>
        <taxon>Cytophagia</taxon>
        <taxon>Cytophagales</taxon>
        <taxon>Hymenobacteraceae</taxon>
        <taxon>Hymenobacter</taxon>
    </lineage>
</organism>
<reference evidence="2" key="1">
    <citation type="journal article" date="2019" name="Int. J. Syst. Evol. Microbiol.">
        <title>The Global Catalogue of Microorganisms (GCM) 10K type strain sequencing project: providing services to taxonomists for standard genome sequencing and annotation.</title>
        <authorList>
            <consortium name="The Broad Institute Genomics Platform"/>
            <consortium name="The Broad Institute Genome Sequencing Center for Infectious Disease"/>
            <person name="Wu L."/>
            <person name="Ma J."/>
        </authorList>
    </citation>
    <scope>NUCLEOTIDE SEQUENCE [LARGE SCALE GENOMIC DNA]</scope>
    <source>
        <strain evidence="2">JCM 17225</strain>
    </source>
</reference>